<reference evidence="2" key="1">
    <citation type="submission" date="2021-02" db="EMBL/GenBank/DDBJ databases">
        <authorList>
            <person name="Nowell W R."/>
        </authorList>
    </citation>
    <scope>NUCLEOTIDE SEQUENCE</scope>
</reference>
<proteinExistence type="predicted"/>
<accession>A0A815A413</accession>
<sequence length="265" mass="30910">MRSGLCIASLKYPPLVEEEKNTKSLSPPRKTNKKKQEEEEEEQVKAKAEEPVTFAMITDTSTIEMDTLQMQLNTGKQAVANGWVFDWFFCAGRAGITYKGCKNEEEAQDYFAPFLQGRVGWTKAFNGCRPCRNAQAEPRDQACETCRFWQFALFCWQIIFQLLLKHELQKHPVFGRHRGSFEPIRNNHDCFCVCIWEAQDTFWCRQSTHQNQKQTQTDQQRHSQRPCIYLPHTKVRQRRPIEAEAPTSTKIQPRHRPPPPSLYEG</sequence>
<feature type="region of interest" description="Disordered" evidence="1">
    <location>
        <begin position="233"/>
        <end position="265"/>
    </location>
</feature>
<feature type="region of interest" description="Disordered" evidence="1">
    <location>
        <begin position="17"/>
        <end position="50"/>
    </location>
</feature>
<dbReference type="EMBL" id="CAJNOV010006513">
    <property type="protein sequence ID" value="CAF1249749.1"/>
    <property type="molecule type" value="Genomic_DNA"/>
</dbReference>
<dbReference type="EMBL" id="CAJOBH010000802">
    <property type="protein sequence ID" value="CAF3818375.1"/>
    <property type="molecule type" value="Genomic_DNA"/>
</dbReference>
<dbReference type="AlphaFoldDB" id="A0A815A413"/>
<evidence type="ECO:0000313" key="3">
    <source>
        <dbReference type="EMBL" id="CAF3818375.1"/>
    </source>
</evidence>
<evidence type="ECO:0000313" key="4">
    <source>
        <dbReference type="Proteomes" id="UP000663855"/>
    </source>
</evidence>
<protein>
    <submittedName>
        <fullName evidence="2">Uncharacterized protein</fullName>
    </submittedName>
</protein>
<evidence type="ECO:0000256" key="1">
    <source>
        <dbReference type="SAM" id="MobiDB-lite"/>
    </source>
</evidence>
<gene>
    <name evidence="3" type="ORF">BYL167_LOCUS3957</name>
    <name evidence="2" type="ORF">CJN711_LOCUS14428</name>
</gene>
<name>A0A815A413_9BILA</name>
<dbReference type="Proteomes" id="UP000663855">
    <property type="component" value="Unassembled WGS sequence"/>
</dbReference>
<dbReference type="Proteomes" id="UP000681967">
    <property type="component" value="Unassembled WGS sequence"/>
</dbReference>
<evidence type="ECO:0000313" key="2">
    <source>
        <dbReference type="EMBL" id="CAF1249749.1"/>
    </source>
</evidence>
<organism evidence="2 4">
    <name type="scientific">Rotaria magnacalcarata</name>
    <dbReference type="NCBI Taxonomy" id="392030"/>
    <lineage>
        <taxon>Eukaryota</taxon>
        <taxon>Metazoa</taxon>
        <taxon>Spiralia</taxon>
        <taxon>Gnathifera</taxon>
        <taxon>Rotifera</taxon>
        <taxon>Eurotatoria</taxon>
        <taxon>Bdelloidea</taxon>
        <taxon>Philodinida</taxon>
        <taxon>Philodinidae</taxon>
        <taxon>Rotaria</taxon>
    </lineage>
</organism>
<comment type="caution">
    <text evidence="2">The sequence shown here is derived from an EMBL/GenBank/DDBJ whole genome shotgun (WGS) entry which is preliminary data.</text>
</comment>